<reference evidence="2" key="1">
    <citation type="submission" date="2014-09" db="EMBL/GenBank/DDBJ databases">
        <authorList>
            <person name="Magalhaes I.L.F."/>
            <person name="Oliveira U."/>
            <person name="Santos F.R."/>
            <person name="Vidigal T.H.D.A."/>
            <person name="Brescovit A.D."/>
            <person name="Santos A.J."/>
        </authorList>
    </citation>
    <scope>NUCLEOTIDE SEQUENCE</scope>
    <source>
        <tissue evidence="2">Shoot tissue taken approximately 20 cm above the soil surface</tissue>
    </source>
</reference>
<evidence type="ECO:0000256" key="1">
    <source>
        <dbReference type="SAM" id="MobiDB-lite"/>
    </source>
</evidence>
<proteinExistence type="predicted"/>
<organism evidence="2">
    <name type="scientific">Arundo donax</name>
    <name type="common">Giant reed</name>
    <name type="synonym">Donax arundinaceus</name>
    <dbReference type="NCBI Taxonomy" id="35708"/>
    <lineage>
        <taxon>Eukaryota</taxon>
        <taxon>Viridiplantae</taxon>
        <taxon>Streptophyta</taxon>
        <taxon>Embryophyta</taxon>
        <taxon>Tracheophyta</taxon>
        <taxon>Spermatophyta</taxon>
        <taxon>Magnoliopsida</taxon>
        <taxon>Liliopsida</taxon>
        <taxon>Poales</taxon>
        <taxon>Poaceae</taxon>
        <taxon>PACMAD clade</taxon>
        <taxon>Arundinoideae</taxon>
        <taxon>Arundineae</taxon>
        <taxon>Arundo</taxon>
    </lineage>
</organism>
<protein>
    <submittedName>
        <fullName evidence="2">Uncharacterized protein</fullName>
    </submittedName>
</protein>
<feature type="region of interest" description="Disordered" evidence="1">
    <location>
        <begin position="27"/>
        <end position="46"/>
    </location>
</feature>
<dbReference type="AlphaFoldDB" id="A0A0A9CGV6"/>
<accession>A0A0A9CGV6</accession>
<reference evidence="2" key="2">
    <citation type="journal article" date="2015" name="Data Brief">
        <title>Shoot transcriptome of the giant reed, Arundo donax.</title>
        <authorList>
            <person name="Barrero R.A."/>
            <person name="Guerrero F.D."/>
            <person name="Moolhuijzen P."/>
            <person name="Goolsby J.A."/>
            <person name="Tidwell J."/>
            <person name="Bellgard S.E."/>
            <person name="Bellgard M.I."/>
        </authorList>
    </citation>
    <scope>NUCLEOTIDE SEQUENCE</scope>
    <source>
        <tissue evidence="2">Shoot tissue taken approximately 20 cm above the soil surface</tissue>
    </source>
</reference>
<name>A0A0A9CGV6_ARUDO</name>
<sequence length="46" mass="5271">MRIHTSQASKQISQLETTLAGWSRHRRLPAQVRRNGRESEQSIGIV</sequence>
<dbReference type="EMBL" id="GBRH01227148">
    <property type="protein sequence ID" value="JAD70747.1"/>
    <property type="molecule type" value="Transcribed_RNA"/>
</dbReference>
<evidence type="ECO:0000313" key="2">
    <source>
        <dbReference type="EMBL" id="JAD70747.1"/>
    </source>
</evidence>